<dbReference type="GO" id="GO:0005737">
    <property type="term" value="C:cytoplasm"/>
    <property type="evidence" value="ECO:0007669"/>
    <property type="project" value="UniProtKB-SubCell"/>
</dbReference>
<dbReference type="GO" id="GO:0005634">
    <property type="term" value="C:nucleus"/>
    <property type="evidence" value="ECO:0007669"/>
    <property type="project" value="UniProtKB-SubCell"/>
</dbReference>
<evidence type="ECO:0000256" key="12">
    <source>
        <dbReference type="PIRSR" id="PIRSR038196-1"/>
    </source>
</evidence>
<dbReference type="GO" id="GO:0002376">
    <property type="term" value="P:immune system process"/>
    <property type="evidence" value="ECO:0007669"/>
    <property type="project" value="TreeGrafter"/>
</dbReference>
<keyword evidence="10 11" id="KW-0539">Nucleus</keyword>
<evidence type="ECO:0000256" key="11">
    <source>
        <dbReference type="PIRNR" id="PIRNR038196"/>
    </source>
</evidence>
<dbReference type="SUPFAM" id="SSF46785">
    <property type="entry name" value="Winged helix' DNA-binding domain"/>
    <property type="match status" value="1"/>
</dbReference>
<protein>
    <recommendedName>
        <fullName evidence="11">Interferon regulatory factor</fullName>
    </recommendedName>
</protein>
<dbReference type="PROSITE" id="PS51507">
    <property type="entry name" value="IRF_2"/>
    <property type="match status" value="1"/>
</dbReference>
<dbReference type="Ensembl" id="ENSOSIT00000048440.1">
    <property type="protein sequence ID" value="ENSOSIP00000046074.1"/>
    <property type="gene ID" value="ENSOSIG00000021862.1"/>
</dbReference>
<feature type="domain" description="IRF tryptophan pentad repeat" evidence="14">
    <location>
        <begin position="5"/>
        <end position="112"/>
    </location>
</feature>
<keyword evidence="4" id="KW-1017">Isopeptide bond</keyword>
<dbReference type="InterPro" id="IPR001346">
    <property type="entry name" value="Interferon_reg_fact_DNA-bd_dom"/>
</dbReference>
<dbReference type="SMART" id="SM00348">
    <property type="entry name" value="IRF"/>
    <property type="match status" value="1"/>
</dbReference>
<evidence type="ECO:0000256" key="5">
    <source>
        <dbReference type="ARBA" id="ARBA00022843"/>
    </source>
</evidence>
<dbReference type="PIRSF" id="PIRSF038196">
    <property type="entry name" value="IFN_RF1/2"/>
    <property type="match status" value="1"/>
</dbReference>
<evidence type="ECO:0000256" key="7">
    <source>
        <dbReference type="ARBA" id="ARBA00023125"/>
    </source>
</evidence>
<evidence type="ECO:0000256" key="9">
    <source>
        <dbReference type="ARBA" id="ARBA00023163"/>
    </source>
</evidence>
<dbReference type="InterPro" id="IPR017431">
    <property type="entry name" value="IRF1/IRF2"/>
</dbReference>
<keyword evidence="16" id="KW-1185">Reference proteome</keyword>
<keyword evidence="7 11" id="KW-0238">DNA-binding</keyword>
<feature type="modified residue" description="N6-acetyllysine" evidence="12">
    <location>
        <position position="74"/>
    </location>
</feature>
<sequence length="326" mass="37535">MPVARMRMRQWLEKMIESESIDGLRWVEKDKKIFSIPWKHAARHGWEMDKDASLFKEWAIHTGKYVQGQATDPKTWKANFRCAMNSLPDIEEVKDKSINKGHQAMRVFRMLPISPKCKAKRSKTEAKHKNKKTSVKMEEDSDYSDTQSPVSTSTQESKFCTQENTIDSTAEIEQTGEEEHTDELMGVLKLQPFHVLTCDTFLFIYFPAEFPYVGLSEVPDWSLSVEIGSDPFSAFSHRFEVSPDHSPNYDCSQDIIELCKQLEKENNGFLSNEACTSPGSLWSESSSVDELEDTSFYTPQYTTLGPEFSCQTDNLWKNYYQYPACL</sequence>
<keyword evidence="5" id="KW-0832">Ubl conjugation</keyword>
<accession>A0A8C7ZN60</accession>
<reference evidence="15" key="2">
    <citation type="submission" date="2025-09" db="UniProtKB">
        <authorList>
            <consortium name="Ensembl"/>
        </authorList>
    </citation>
    <scope>IDENTIFICATION</scope>
</reference>
<evidence type="ECO:0000259" key="14">
    <source>
        <dbReference type="PROSITE" id="PS51507"/>
    </source>
</evidence>
<evidence type="ECO:0000256" key="3">
    <source>
        <dbReference type="ARBA" id="ARBA00022490"/>
    </source>
</evidence>
<dbReference type="FunFam" id="1.10.10.10:FF:000065">
    <property type="entry name" value="Interferon regulatory factor"/>
    <property type="match status" value="1"/>
</dbReference>
<comment type="subcellular location">
    <subcellularLocation>
        <location evidence="2">Cytoplasm</location>
    </subcellularLocation>
    <subcellularLocation>
        <location evidence="1 11">Nucleus</location>
    </subcellularLocation>
</comment>
<dbReference type="GO" id="GO:0000981">
    <property type="term" value="F:DNA-binding transcription factor activity, RNA polymerase II-specific"/>
    <property type="evidence" value="ECO:0007669"/>
    <property type="project" value="TreeGrafter"/>
</dbReference>
<reference evidence="15" key="1">
    <citation type="submission" date="2025-08" db="UniProtKB">
        <authorList>
            <consortium name="Ensembl"/>
        </authorList>
    </citation>
    <scope>IDENTIFICATION</scope>
</reference>
<dbReference type="Gene3D" id="1.10.10.10">
    <property type="entry name" value="Winged helix-like DNA-binding domain superfamily/Winged helix DNA-binding domain"/>
    <property type="match status" value="1"/>
</dbReference>
<dbReference type="Proteomes" id="UP000694383">
    <property type="component" value="Unplaced"/>
</dbReference>
<feature type="modified residue" description="N6-acetyllysine" evidence="12">
    <location>
        <position position="77"/>
    </location>
</feature>
<organism evidence="15 16">
    <name type="scientific">Oryzias sinensis</name>
    <name type="common">Chinese medaka</name>
    <dbReference type="NCBI Taxonomy" id="183150"/>
    <lineage>
        <taxon>Eukaryota</taxon>
        <taxon>Metazoa</taxon>
        <taxon>Chordata</taxon>
        <taxon>Craniata</taxon>
        <taxon>Vertebrata</taxon>
        <taxon>Euteleostomi</taxon>
        <taxon>Actinopterygii</taxon>
        <taxon>Neopterygii</taxon>
        <taxon>Teleostei</taxon>
        <taxon>Neoteleostei</taxon>
        <taxon>Acanthomorphata</taxon>
        <taxon>Ovalentaria</taxon>
        <taxon>Atherinomorphae</taxon>
        <taxon>Beloniformes</taxon>
        <taxon>Adrianichthyidae</taxon>
        <taxon>Oryziinae</taxon>
        <taxon>Oryzias</taxon>
    </lineage>
</organism>
<evidence type="ECO:0000256" key="6">
    <source>
        <dbReference type="ARBA" id="ARBA00023015"/>
    </source>
</evidence>
<feature type="region of interest" description="Disordered" evidence="13">
    <location>
        <begin position="119"/>
        <end position="160"/>
    </location>
</feature>
<dbReference type="PANTHER" id="PTHR11949:SF3">
    <property type="entry name" value="INTERFERON REGULATORY FACTOR 1"/>
    <property type="match status" value="1"/>
</dbReference>
<evidence type="ECO:0000313" key="15">
    <source>
        <dbReference type="Ensembl" id="ENSOSIP00000046074.1"/>
    </source>
</evidence>
<evidence type="ECO:0000256" key="1">
    <source>
        <dbReference type="ARBA" id="ARBA00004123"/>
    </source>
</evidence>
<dbReference type="AlphaFoldDB" id="A0A8C7ZN60"/>
<dbReference type="GO" id="GO:0000978">
    <property type="term" value="F:RNA polymerase II cis-regulatory region sequence-specific DNA binding"/>
    <property type="evidence" value="ECO:0007669"/>
    <property type="project" value="TreeGrafter"/>
</dbReference>
<dbReference type="CDD" id="cd00103">
    <property type="entry name" value="IRF"/>
    <property type="match status" value="1"/>
</dbReference>
<dbReference type="Pfam" id="PF00605">
    <property type="entry name" value="IRF"/>
    <property type="match status" value="1"/>
</dbReference>
<name>A0A8C7ZN60_9TELE</name>
<keyword evidence="8 11" id="KW-0010">Activator</keyword>
<dbReference type="PRINTS" id="PR00267">
    <property type="entry name" value="INTFRNREGFCT"/>
</dbReference>
<keyword evidence="6 11" id="KW-0805">Transcription regulation</keyword>
<evidence type="ECO:0000256" key="2">
    <source>
        <dbReference type="ARBA" id="ARBA00004496"/>
    </source>
</evidence>
<evidence type="ECO:0000256" key="10">
    <source>
        <dbReference type="ARBA" id="ARBA00023242"/>
    </source>
</evidence>
<evidence type="ECO:0000313" key="16">
    <source>
        <dbReference type="Proteomes" id="UP000694383"/>
    </source>
</evidence>
<dbReference type="InterPro" id="IPR036390">
    <property type="entry name" value="WH_DNA-bd_sf"/>
</dbReference>
<evidence type="ECO:0000256" key="8">
    <source>
        <dbReference type="ARBA" id="ARBA00023159"/>
    </source>
</evidence>
<evidence type="ECO:0000256" key="13">
    <source>
        <dbReference type="SAM" id="MobiDB-lite"/>
    </source>
</evidence>
<comment type="similarity">
    <text evidence="11">Belongs to the IRF family.</text>
</comment>
<keyword evidence="3" id="KW-0963">Cytoplasm</keyword>
<feature type="compositionally biased region" description="Polar residues" evidence="13">
    <location>
        <begin position="144"/>
        <end position="160"/>
    </location>
</feature>
<evidence type="ECO:0000256" key="4">
    <source>
        <dbReference type="ARBA" id="ARBA00022499"/>
    </source>
</evidence>
<keyword evidence="9 11" id="KW-0804">Transcription</keyword>
<dbReference type="GeneTree" id="ENSGT00940000156288"/>
<dbReference type="PANTHER" id="PTHR11949">
    <property type="entry name" value="INTERFERON REGULATORY FACTOR"/>
    <property type="match status" value="1"/>
</dbReference>
<dbReference type="InterPro" id="IPR036388">
    <property type="entry name" value="WH-like_DNA-bd_sf"/>
</dbReference>
<proteinExistence type="inferred from homology"/>